<accession>A0ABS6XGT3</accession>
<sequence>MENSGRFRRRLVIGLVIAALVLFGWTYLRTHGLLGDKPKCEAAHNVERDPDGKVTAITHTVCIDD</sequence>
<organism evidence="2 3">
    <name type="scientific">Stakelama flava</name>
    <dbReference type="NCBI Taxonomy" id="2860338"/>
    <lineage>
        <taxon>Bacteria</taxon>
        <taxon>Pseudomonadati</taxon>
        <taxon>Pseudomonadota</taxon>
        <taxon>Alphaproteobacteria</taxon>
        <taxon>Sphingomonadales</taxon>
        <taxon>Sphingomonadaceae</taxon>
        <taxon>Stakelama</taxon>
    </lineage>
</organism>
<proteinExistence type="predicted"/>
<gene>
    <name evidence="2" type="ORF">KY084_00830</name>
</gene>
<dbReference type="EMBL" id="JAHWZX010000001">
    <property type="protein sequence ID" value="MBW4329422.1"/>
    <property type="molecule type" value="Genomic_DNA"/>
</dbReference>
<evidence type="ECO:0000313" key="2">
    <source>
        <dbReference type="EMBL" id="MBW4329422.1"/>
    </source>
</evidence>
<name>A0ABS6XGT3_9SPHN</name>
<keyword evidence="1" id="KW-0472">Membrane</keyword>
<keyword evidence="3" id="KW-1185">Reference proteome</keyword>
<evidence type="ECO:0000256" key="1">
    <source>
        <dbReference type="SAM" id="Phobius"/>
    </source>
</evidence>
<feature type="transmembrane region" description="Helical" evidence="1">
    <location>
        <begin position="12"/>
        <end position="28"/>
    </location>
</feature>
<keyword evidence="1" id="KW-1133">Transmembrane helix</keyword>
<protein>
    <submittedName>
        <fullName evidence="2">Uncharacterized protein</fullName>
    </submittedName>
</protein>
<dbReference type="Proteomes" id="UP001197214">
    <property type="component" value="Unassembled WGS sequence"/>
</dbReference>
<comment type="caution">
    <text evidence="2">The sequence shown here is derived from an EMBL/GenBank/DDBJ whole genome shotgun (WGS) entry which is preliminary data.</text>
</comment>
<keyword evidence="1" id="KW-0812">Transmembrane</keyword>
<evidence type="ECO:0000313" key="3">
    <source>
        <dbReference type="Proteomes" id="UP001197214"/>
    </source>
</evidence>
<reference evidence="2 3" key="1">
    <citation type="submission" date="2021-07" db="EMBL/GenBank/DDBJ databases">
        <title>Stakelama flava sp. nov., a novel endophytic bacterium isolated from branch of Kandelia candel.</title>
        <authorList>
            <person name="Tuo L."/>
        </authorList>
    </citation>
    <scope>NUCLEOTIDE SEQUENCE [LARGE SCALE GENOMIC DNA]</scope>
    <source>
        <strain evidence="2 3">CBK3Z-3</strain>
    </source>
</reference>
<dbReference type="RefSeq" id="WP_219236535.1">
    <property type="nucleotide sequence ID" value="NZ_JAHWZX010000001.1"/>
</dbReference>